<comment type="caution">
    <text evidence="9">The sequence shown here is derived from an EMBL/GenBank/DDBJ whole genome shotgun (WGS) entry which is preliminary data.</text>
</comment>
<feature type="binding site" evidence="7">
    <location>
        <position position="320"/>
    </location>
    <ligand>
        <name>4-imidazolone-5-propanoate</name>
        <dbReference type="ChEBI" id="CHEBI:77893"/>
    </ligand>
</feature>
<dbReference type="AlphaFoldDB" id="A0A2V4L8T8"/>
<proteinExistence type="inferred from homology"/>
<feature type="binding site" evidence="7">
    <location>
        <position position="72"/>
    </location>
    <ligand>
        <name>Zn(2+)</name>
        <dbReference type="ChEBI" id="CHEBI:29105"/>
    </ligand>
</feature>
<feature type="binding site" evidence="7">
    <location>
        <position position="240"/>
    </location>
    <ligand>
        <name>Zn(2+)</name>
        <dbReference type="ChEBI" id="CHEBI:29105"/>
    </ligand>
</feature>
<dbReference type="HAMAP" id="MF_00372">
    <property type="entry name" value="HutI"/>
    <property type="match status" value="1"/>
</dbReference>
<dbReference type="NCBIfam" id="TIGR01224">
    <property type="entry name" value="hutI"/>
    <property type="match status" value="1"/>
</dbReference>
<dbReference type="Pfam" id="PF01979">
    <property type="entry name" value="Amidohydro_1"/>
    <property type="match status" value="1"/>
</dbReference>
<keyword evidence="2 7" id="KW-0479">Metal-binding</keyword>
<comment type="catalytic activity">
    <reaction evidence="7">
        <text>4-imidazolone-5-propanoate + H2O = N-formimidoyl-L-glutamate</text>
        <dbReference type="Rhea" id="RHEA:23660"/>
        <dbReference type="ChEBI" id="CHEBI:15377"/>
        <dbReference type="ChEBI" id="CHEBI:58928"/>
        <dbReference type="ChEBI" id="CHEBI:77893"/>
        <dbReference type="EC" id="3.5.2.7"/>
    </reaction>
</comment>
<dbReference type="SUPFAM" id="SSF51556">
    <property type="entry name" value="Metallo-dependent hydrolases"/>
    <property type="match status" value="1"/>
</dbReference>
<feature type="binding site" evidence="7">
    <location>
        <position position="319"/>
    </location>
    <ligand>
        <name>N-formimidoyl-L-glutamate</name>
        <dbReference type="ChEBI" id="CHEBI:58928"/>
    </ligand>
</feature>
<feature type="binding site" evidence="7">
    <location>
        <position position="79"/>
    </location>
    <ligand>
        <name>4-imidazolone-5-propanoate</name>
        <dbReference type="ChEBI" id="CHEBI:77893"/>
    </ligand>
</feature>
<evidence type="ECO:0000256" key="1">
    <source>
        <dbReference type="ARBA" id="ARBA00012864"/>
    </source>
</evidence>
<dbReference type="InterPro" id="IPR011059">
    <property type="entry name" value="Metal-dep_hydrolase_composite"/>
</dbReference>
<feature type="binding site" evidence="7">
    <location>
        <position position="142"/>
    </location>
    <ligand>
        <name>N-formimidoyl-L-glutamate</name>
        <dbReference type="ChEBI" id="CHEBI:58928"/>
    </ligand>
</feature>
<feature type="binding site" evidence="7">
    <location>
        <position position="315"/>
    </location>
    <ligand>
        <name>Fe(3+)</name>
        <dbReference type="ChEBI" id="CHEBI:29034"/>
    </ligand>
</feature>
<feature type="binding site" evidence="7">
    <location>
        <position position="72"/>
    </location>
    <ligand>
        <name>Fe(3+)</name>
        <dbReference type="ChEBI" id="CHEBI:29034"/>
    </ligand>
</feature>
<dbReference type="RefSeq" id="WP_110680856.1">
    <property type="nucleotide sequence ID" value="NZ_QJRX01000002.1"/>
</dbReference>
<feature type="binding site" evidence="7">
    <location>
        <position position="240"/>
    </location>
    <ligand>
        <name>Fe(3+)</name>
        <dbReference type="ChEBI" id="CHEBI:29034"/>
    </ligand>
</feature>
<feature type="binding site" evidence="7">
    <location>
        <position position="175"/>
    </location>
    <ligand>
        <name>4-imidazolone-5-propanoate</name>
        <dbReference type="ChEBI" id="CHEBI:77893"/>
    </ligand>
</feature>
<comment type="function">
    <text evidence="7">Catalyzes the hydrolytic cleavage of the carbon-nitrogen bond in imidazolone-5-propanoate to yield N-formimidoyl-L-glutamate. It is the third step in the universal histidine degradation pathway.</text>
</comment>
<dbReference type="PANTHER" id="PTHR42752">
    <property type="entry name" value="IMIDAZOLONEPROPIONASE"/>
    <property type="match status" value="1"/>
</dbReference>
<dbReference type="InterPro" id="IPR006680">
    <property type="entry name" value="Amidohydro-rel"/>
</dbReference>
<dbReference type="GO" id="GO:0019556">
    <property type="term" value="P:L-histidine catabolic process to glutamate and formamide"/>
    <property type="evidence" value="ECO:0007669"/>
    <property type="project" value="UniProtKB-UniRule"/>
</dbReference>
<reference evidence="9 10" key="1">
    <citation type="submission" date="2018-06" db="EMBL/GenBank/DDBJ databases">
        <title>Pseudomonas diversity within urban Lake Michigan freshwaters.</title>
        <authorList>
            <person name="Batrich M."/>
            <person name="Hatzopoulos T."/>
            <person name="Putonti C."/>
        </authorList>
    </citation>
    <scope>NUCLEOTIDE SEQUENCE [LARGE SCALE GENOMIC DNA]</scope>
    <source>
        <strain evidence="9 10">MB-090714</strain>
    </source>
</reference>
<gene>
    <name evidence="7" type="primary">hutI</name>
    <name evidence="9" type="ORF">DMO17_03095</name>
</gene>
<keyword evidence="4 7" id="KW-0369">Histidine metabolism</keyword>
<feature type="binding site" evidence="7">
    <location>
        <position position="70"/>
    </location>
    <ligand>
        <name>Zn(2+)</name>
        <dbReference type="ChEBI" id="CHEBI:29105"/>
    </ligand>
</feature>
<organism evidence="9 10">
    <name type="scientific">Aquipseudomonas alcaligenes</name>
    <name type="common">Pseudomonas alcaligenes</name>
    <dbReference type="NCBI Taxonomy" id="43263"/>
    <lineage>
        <taxon>Bacteria</taxon>
        <taxon>Pseudomonadati</taxon>
        <taxon>Pseudomonadota</taxon>
        <taxon>Gammaproteobacteria</taxon>
        <taxon>Pseudomonadales</taxon>
        <taxon>Pseudomonadaceae</taxon>
        <taxon>Aquipseudomonas</taxon>
    </lineage>
</organism>
<dbReference type="FunFam" id="3.20.20.140:FF:000007">
    <property type="entry name" value="Imidazolonepropionase"/>
    <property type="match status" value="1"/>
</dbReference>
<keyword evidence="6 7" id="KW-0408">Iron</keyword>
<dbReference type="EC" id="3.5.2.7" evidence="1 7"/>
<keyword evidence="7" id="KW-0963">Cytoplasm</keyword>
<name>A0A2V4L8T8_AQUAC</name>
<feature type="binding site" evidence="7">
    <location>
        <position position="315"/>
    </location>
    <ligand>
        <name>Zn(2+)</name>
        <dbReference type="ChEBI" id="CHEBI:29105"/>
    </ligand>
</feature>
<comment type="subcellular location">
    <subcellularLocation>
        <location evidence="7">Cytoplasm</location>
    </subcellularLocation>
</comment>
<feature type="binding site" evidence="7">
    <location>
        <position position="243"/>
    </location>
    <ligand>
        <name>4-imidazolone-5-propanoate</name>
        <dbReference type="ChEBI" id="CHEBI:77893"/>
    </ligand>
</feature>
<feature type="binding site" evidence="7">
    <location>
        <position position="317"/>
    </location>
    <ligand>
        <name>N-formimidoyl-L-glutamate</name>
        <dbReference type="ChEBI" id="CHEBI:58928"/>
    </ligand>
</feature>
<dbReference type="PANTHER" id="PTHR42752:SF1">
    <property type="entry name" value="IMIDAZOLONEPROPIONASE-RELATED"/>
    <property type="match status" value="1"/>
</dbReference>
<dbReference type="OrthoDB" id="9776455at2"/>
<dbReference type="SUPFAM" id="SSF51338">
    <property type="entry name" value="Composite domain of metallo-dependent hydrolases"/>
    <property type="match status" value="2"/>
</dbReference>
<dbReference type="Proteomes" id="UP000248146">
    <property type="component" value="Unassembled WGS sequence"/>
</dbReference>
<comment type="similarity">
    <text evidence="7">Belongs to the metallo-dependent hydrolases superfamily. HutI family.</text>
</comment>
<dbReference type="GO" id="GO:0005737">
    <property type="term" value="C:cytoplasm"/>
    <property type="evidence" value="ECO:0007669"/>
    <property type="project" value="UniProtKB-SubCell"/>
</dbReference>
<dbReference type="CDD" id="cd01296">
    <property type="entry name" value="Imidazolone-5PH"/>
    <property type="match status" value="1"/>
</dbReference>
<dbReference type="UniPathway" id="UPA00379">
    <property type="reaction ID" value="UER00551"/>
</dbReference>
<dbReference type="GO" id="GO:0005506">
    <property type="term" value="F:iron ion binding"/>
    <property type="evidence" value="ECO:0007669"/>
    <property type="project" value="UniProtKB-UniRule"/>
</dbReference>
<accession>A0A2V4L8T8</accession>
<comment type="pathway">
    <text evidence="7">Amino-acid degradation; L-histidine degradation into L-glutamate; N-formimidoyl-L-glutamate from L-histidine: step 3/3.</text>
</comment>
<feature type="domain" description="Amidohydrolase-related" evidence="8">
    <location>
        <begin position="61"/>
        <end position="381"/>
    </location>
</feature>
<evidence type="ECO:0000313" key="10">
    <source>
        <dbReference type="Proteomes" id="UP000248146"/>
    </source>
</evidence>
<evidence type="ECO:0000256" key="4">
    <source>
        <dbReference type="ARBA" id="ARBA00022808"/>
    </source>
</evidence>
<evidence type="ECO:0000256" key="7">
    <source>
        <dbReference type="HAMAP-Rule" id="MF_00372"/>
    </source>
</evidence>
<dbReference type="EMBL" id="QJRX01000002">
    <property type="protein sequence ID" value="PYC28178.1"/>
    <property type="molecule type" value="Genomic_DNA"/>
</dbReference>
<evidence type="ECO:0000259" key="8">
    <source>
        <dbReference type="Pfam" id="PF01979"/>
    </source>
</evidence>
<evidence type="ECO:0000256" key="2">
    <source>
        <dbReference type="ARBA" id="ARBA00022723"/>
    </source>
</evidence>
<dbReference type="Gene3D" id="2.30.40.10">
    <property type="entry name" value="Urease, subunit C, domain 1"/>
    <property type="match status" value="1"/>
</dbReference>
<feature type="binding site" evidence="7">
    <location>
        <position position="70"/>
    </location>
    <ligand>
        <name>Fe(3+)</name>
        <dbReference type="ChEBI" id="CHEBI:29034"/>
    </ligand>
</feature>
<evidence type="ECO:0000313" key="9">
    <source>
        <dbReference type="EMBL" id="PYC28178.1"/>
    </source>
</evidence>
<dbReference type="GO" id="GO:0019557">
    <property type="term" value="P:L-histidine catabolic process to glutamate and formate"/>
    <property type="evidence" value="ECO:0007669"/>
    <property type="project" value="UniProtKB-UniPathway"/>
</dbReference>
<dbReference type="InterPro" id="IPR005920">
    <property type="entry name" value="HutI"/>
</dbReference>
<dbReference type="GO" id="GO:0008270">
    <property type="term" value="F:zinc ion binding"/>
    <property type="evidence" value="ECO:0007669"/>
    <property type="project" value="UniProtKB-UniRule"/>
</dbReference>
<feature type="binding site" evidence="7">
    <location>
        <position position="142"/>
    </location>
    <ligand>
        <name>4-imidazolone-5-propanoate</name>
        <dbReference type="ChEBI" id="CHEBI:77893"/>
    </ligand>
</feature>
<dbReference type="InterPro" id="IPR032466">
    <property type="entry name" value="Metal_Hydrolase"/>
</dbReference>
<dbReference type="GO" id="GO:0050480">
    <property type="term" value="F:imidazolonepropionase activity"/>
    <property type="evidence" value="ECO:0007669"/>
    <property type="project" value="UniProtKB-UniRule"/>
</dbReference>
<evidence type="ECO:0000256" key="5">
    <source>
        <dbReference type="ARBA" id="ARBA00022833"/>
    </source>
</evidence>
<evidence type="ECO:0000256" key="6">
    <source>
        <dbReference type="ARBA" id="ARBA00023004"/>
    </source>
</evidence>
<keyword evidence="3 7" id="KW-0378">Hydrolase</keyword>
<evidence type="ECO:0000256" key="3">
    <source>
        <dbReference type="ARBA" id="ARBA00022801"/>
    </source>
</evidence>
<protein>
    <recommendedName>
        <fullName evidence="1 7">Imidazolonepropionase</fullName>
        <ecNumber evidence="1 7">3.5.2.7</ecNumber>
    </recommendedName>
    <alternativeName>
        <fullName evidence="7">Imidazolone-5-propionate hydrolase</fullName>
    </alternativeName>
</protein>
<keyword evidence="5 7" id="KW-0862">Zinc</keyword>
<sequence>MSQSSRKRLLWRDLTLFDGLQVLPEPMAVLVEGDHIAGLWPEREFDPALAIGADKVGRGGVMTPGLVDCHTHLVYAGDRAGEFEQRLEGVSYEEIARAGGGILSSVRATRAASEDQLVAASLPRLDALLADGVTTVEIKSGYGLTVADELKMLRVARRLGELRPVRVTTTLLGAHALPPEYAGRADDYVSLVCEQMIPAAAREGLADAVDVFCEGIGFSPAHCERIFQVAREHGLALKAHAEQLSNLGGSALAARYGALSADHVEYLDEAGVRAMAEAGTVAVLLPGAFQVLRETQLPPIELLRQYQVPMAVASDANPGTSPICLPTLMAHLACTLFRLTPREALAGMTAHAARALGLPELGRIAVGAPADLCLWDIRQPAELAYAVQPGRLRQRIFCGEITHAR</sequence>
<dbReference type="Gene3D" id="3.20.20.140">
    <property type="entry name" value="Metal-dependent hydrolases"/>
    <property type="match status" value="1"/>
</dbReference>
<comment type="cofactor">
    <cofactor evidence="7">
        <name>Zn(2+)</name>
        <dbReference type="ChEBI" id="CHEBI:29105"/>
    </cofactor>
    <cofactor evidence="7">
        <name>Fe(3+)</name>
        <dbReference type="ChEBI" id="CHEBI:29034"/>
    </cofactor>
    <text evidence="7">Binds 1 zinc or iron ion per subunit.</text>
</comment>